<sequence length="172" mass="19433">MVPHPYHNQNYIFNHVGVSVPDVDKAAEWYSKHFGFRRIKPDNDVDGAENPVALAHMSKLFGNKLRKVKMVFLSTGNSVGFELFEFIDPPVKQPDMEKWTLEEQYQRGGVFHFCLTVPEPQAVCDAVCKDGAAQIGETIQGYDGEGGLYLRDPWGNVIELLSCNFEQLLANR</sequence>
<organism evidence="3 4">
    <name type="scientific">Oleoguttula mirabilis</name>
    <dbReference type="NCBI Taxonomy" id="1507867"/>
    <lineage>
        <taxon>Eukaryota</taxon>
        <taxon>Fungi</taxon>
        <taxon>Dikarya</taxon>
        <taxon>Ascomycota</taxon>
        <taxon>Pezizomycotina</taxon>
        <taxon>Dothideomycetes</taxon>
        <taxon>Dothideomycetidae</taxon>
        <taxon>Mycosphaerellales</taxon>
        <taxon>Teratosphaeriaceae</taxon>
        <taxon>Oleoguttula</taxon>
    </lineage>
</organism>
<dbReference type="PROSITE" id="PS51819">
    <property type="entry name" value="VOC"/>
    <property type="match status" value="1"/>
</dbReference>
<dbReference type="AlphaFoldDB" id="A0AAV9JVE4"/>
<evidence type="ECO:0000256" key="1">
    <source>
        <dbReference type="ARBA" id="ARBA00022723"/>
    </source>
</evidence>
<proteinExistence type="predicted"/>
<dbReference type="GO" id="GO:0046872">
    <property type="term" value="F:metal ion binding"/>
    <property type="evidence" value="ECO:0007669"/>
    <property type="project" value="UniProtKB-KW"/>
</dbReference>
<dbReference type="GO" id="GO:0004493">
    <property type="term" value="F:methylmalonyl-CoA epimerase activity"/>
    <property type="evidence" value="ECO:0007669"/>
    <property type="project" value="TreeGrafter"/>
</dbReference>
<dbReference type="PANTHER" id="PTHR43048">
    <property type="entry name" value="METHYLMALONYL-COA EPIMERASE"/>
    <property type="match status" value="1"/>
</dbReference>
<gene>
    <name evidence="3" type="ORF">LTR36_004969</name>
</gene>
<dbReference type="Gene3D" id="3.10.180.10">
    <property type="entry name" value="2,3-Dihydroxybiphenyl 1,2-Dioxygenase, domain 1"/>
    <property type="match status" value="1"/>
</dbReference>
<dbReference type="GO" id="GO:0046491">
    <property type="term" value="P:L-methylmalonyl-CoA metabolic process"/>
    <property type="evidence" value="ECO:0007669"/>
    <property type="project" value="TreeGrafter"/>
</dbReference>
<dbReference type="InterPro" id="IPR037523">
    <property type="entry name" value="VOC_core"/>
</dbReference>
<keyword evidence="1" id="KW-0479">Metal-binding</keyword>
<feature type="domain" description="VOC" evidence="2">
    <location>
        <begin position="12"/>
        <end position="163"/>
    </location>
</feature>
<dbReference type="InterPro" id="IPR051785">
    <property type="entry name" value="MMCE/EMCE_epimerase"/>
</dbReference>
<dbReference type="PANTHER" id="PTHR43048:SF6">
    <property type="entry name" value="BLR8189 PROTEIN"/>
    <property type="match status" value="1"/>
</dbReference>
<keyword evidence="4" id="KW-1185">Reference proteome</keyword>
<name>A0AAV9JVE4_9PEZI</name>
<dbReference type="InterPro" id="IPR004360">
    <property type="entry name" value="Glyas_Fos-R_dOase_dom"/>
</dbReference>
<dbReference type="Proteomes" id="UP001324427">
    <property type="component" value="Unassembled WGS sequence"/>
</dbReference>
<reference evidence="3 4" key="1">
    <citation type="submission" date="2021-11" db="EMBL/GenBank/DDBJ databases">
        <title>Black yeast isolated from Biological Soil Crust.</title>
        <authorList>
            <person name="Kurbessoian T."/>
        </authorList>
    </citation>
    <scope>NUCLEOTIDE SEQUENCE [LARGE SCALE GENOMIC DNA]</scope>
    <source>
        <strain evidence="3 4">CCFEE 5522</strain>
    </source>
</reference>
<protein>
    <recommendedName>
        <fullName evidence="2">VOC domain-containing protein</fullName>
    </recommendedName>
</protein>
<evidence type="ECO:0000259" key="2">
    <source>
        <dbReference type="PROSITE" id="PS51819"/>
    </source>
</evidence>
<dbReference type="InterPro" id="IPR029068">
    <property type="entry name" value="Glyas_Bleomycin-R_OHBP_Dase"/>
</dbReference>
<accession>A0AAV9JVE4</accession>
<evidence type="ECO:0000313" key="3">
    <source>
        <dbReference type="EMBL" id="KAK4549668.1"/>
    </source>
</evidence>
<dbReference type="EMBL" id="JAVFHQ010000003">
    <property type="protein sequence ID" value="KAK4549668.1"/>
    <property type="molecule type" value="Genomic_DNA"/>
</dbReference>
<evidence type="ECO:0000313" key="4">
    <source>
        <dbReference type="Proteomes" id="UP001324427"/>
    </source>
</evidence>
<comment type="caution">
    <text evidence="3">The sequence shown here is derived from an EMBL/GenBank/DDBJ whole genome shotgun (WGS) entry which is preliminary data.</text>
</comment>
<dbReference type="Pfam" id="PF00903">
    <property type="entry name" value="Glyoxalase"/>
    <property type="match status" value="1"/>
</dbReference>
<dbReference type="SUPFAM" id="SSF54593">
    <property type="entry name" value="Glyoxalase/Bleomycin resistance protein/Dihydroxybiphenyl dioxygenase"/>
    <property type="match status" value="1"/>
</dbReference>